<dbReference type="SUPFAM" id="SSF53335">
    <property type="entry name" value="S-adenosyl-L-methionine-dependent methyltransferases"/>
    <property type="match status" value="1"/>
</dbReference>
<dbReference type="Gene3D" id="3.40.50.150">
    <property type="entry name" value="Vaccinia Virus protein VP39"/>
    <property type="match status" value="1"/>
</dbReference>
<reference evidence="2 3" key="1">
    <citation type="submission" date="2024-04" db="EMBL/GenBank/DDBJ databases">
        <authorList>
            <person name="Rising A."/>
            <person name="Reimegard J."/>
            <person name="Sonavane S."/>
            <person name="Akerstrom W."/>
            <person name="Nylinder S."/>
            <person name="Hedman E."/>
            <person name="Kallberg Y."/>
        </authorList>
    </citation>
    <scope>NUCLEOTIDE SEQUENCE [LARGE SCALE GENOMIC DNA]</scope>
</reference>
<dbReference type="Pfam" id="PF08241">
    <property type="entry name" value="Methyltransf_11"/>
    <property type="match status" value="1"/>
</dbReference>
<dbReference type="AlphaFoldDB" id="A0AAV2BPY8"/>
<dbReference type="PANTHER" id="PTHR43861:SF1">
    <property type="entry name" value="TRANS-ACONITATE 2-METHYLTRANSFERASE"/>
    <property type="match status" value="1"/>
</dbReference>
<gene>
    <name evidence="2" type="ORF">LARSCL_LOCUS20771</name>
</gene>
<accession>A0AAV2BPY8</accession>
<keyword evidence="3" id="KW-1185">Reference proteome</keyword>
<evidence type="ECO:0000259" key="1">
    <source>
        <dbReference type="Pfam" id="PF08241"/>
    </source>
</evidence>
<dbReference type="EMBL" id="CAXIEN010000458">
    <property type="protein sequence ID" value="CAL1298252.1"/>
    <property type="molecule type" value="Genomic_DNA"/>
</dbReference>
<dbReference type="CDD" id="cd02440">
    <property type="entry name" value="AdoMet_MTases"/>
    <property type="match status" value="1"/>
</dbReference>
<dbReference type="InterPro" id="IPR013216">
    <property type="entry name" value="Methyltransf_11"/>
</dbReference>
<feature type="domain" description="Methyltransferase type 11" evidence="1">
    <location>
        <begin position="50"/>
        <end position="148"/>
    </location>
</feature>
<dbReference type="PANTHER" id="PTHR43861">
    <property type="entry name" value="TRANS-ACONITATE 2-METHYLTRANSFERASE-RELATED"/>
    <property type="match status" value="1"/>
</dbReference>
<dbReference type="Proteomes" id="UP001497382">
    <property type="component" value="Unassembled WGS sequence"/>
</dbReference>
<proteinExistence type="predicted"/>
<organism evidence="2 3">
    <name type="scientific">Larinioides sclopetarius</name>
    <dbReference type="NCBI Taxonomy" id="280406"/>
    <lineage>
        <taxon>Eukaryota</taxon>
        <taxon>Metazoa</taxon>
        <taxon>Ecdysozoa</taxon>
        <taxon>Arthropoda</taxon>
        <taxon>Chelicerata</taxon>
        <taxon>Arachnida</taxon>
        <taxon>Araneae</taxon>
        <taxon>Araneomorphae</taxon>
        <taxon>Entelegynae</taxon>
        <taxon>Araneoidea</taxon>
        <taxon>Araneidae</taxon>
        <taxon>Larinioides</taxon>
    </lineage>
</organism>
<dbReference type="InterPro" id="IPR029063">
    <property type="entry name" value="SAM-dependent_MTases_sf"/>
</dbReference>
<protein>
    <recommendedName>
        <fullName evidence="1">Methyltransferase type 11 domain-containing protein</fullName>
    </recommendedName>
</protein>
<evidence type="ECO:0000313" key="2">
    <source>
        <dbReference type="EMBL" id="CAL1298252.1"/>
    </source>
</evidence>
<name>A0AAV2BPY8_9ARAC</name>
<sequence>MFSPAQSTTMLFDAELYNSLDKPWETILQFLGKTLPDLGFTSEEPEVVMDVGCGPGYLSKNYILPCFPNLQAMIALDAWPGMIEEAKTQHPHPRITYAVADIEDRSTVQRWEGEITKLTAVHSFNWLKSQRRGFETVHGLLKRGGEAAFYFPLDGPYYDGMIVTGSDPKFRPYFQNPDYCVPESYYNNYDSLHYQKMLMDIGFKIIHCKDEMKEDILSSDEEFRDVFYSVCPLVKHLPDHLKKDFKEQLFRNILKFNGRTEDGRPINRCKMVEILVRKEE</sequence>
<evidence type="ECO:0000313" key="3">
    <source>
        <dbReference type="Proteomes" id="UP001497382"/>
    </source>
</evidence>
<dbReference type="GO" id="GO:0008757">
    <property type="term" value="F:S-adenosylmethionine-dependent methyltransferase activity"/>
    <property type="evidence" value="ECO:0007669"/>
    <property type="project" value="InterPro"/>
</dbReference>
<comment type="caution">
    <text evidence="2">The sequence shown here is derived from an EMBL/GenBank/DDBJ whole genome shotgun (WGS) entry which is preliminary data.</text>
</comment>